<dbReference type="RefSeq" id="WP_182668631.1">
    <property type="nucleotide sequence ID" value="NZ_JACHTE010000003.1"/>
</dbReference>
<keyword evidence="3" id="KW-1185">Reference proteome</keyword>
<evidence type="ECO:0000313" key="3">
    <source>
        <dbReference type="Proteomes" id="UP000552587"/>
    </source>
</evidence>
<evidence type="ECO:0000256" key="1">
    <source>
        <dbReference type="SAM" id="MobiDB-lite"/>
    </source>
</evidence>
<organism evidence="2 3">
    <name type="scientific">Marilutibacter penaei</name>
    <dbReference type="NCBI Taxonomy" id="2759900"/>
    <lineage>
        <taxon>Bacteria</taxon>
        <taxon>Pseudomonadati</taxon>
        <taxon>Pseudomonadota</taxon>
        <taxon>Gammaproteobacteria</taxon>
        <taxon>Lysobacterales</taxon>
        <taxon>Lysobacteraceae</taxon>
        <taxon>Marilutibacter</taxon>
    </lineage>
</organism>
<protein>
    <submittedName>
        <fullName evidence="2">Uncharacterized protein</fullName>
    </submittedName>
</protein>
<gene>
    <name evidence="2" type="ORF">H4F99_04995</name>
</gene>
<evidence type="ECO:0000313" key="2">
    <source>
        <dbReference type="EMBL" id="MBB1087844.1"/>
    </source>
</evidence>
<comment type="caution">
    <text evidence="2">The sequence shown here is derived from an EMBL/GenBank/DDBJ whole genome shotgun (WGS) entry which is preliminary data.</text>
</comment>
<proteinExistence type="predicted"/>
<feature type="compositionally biased region" description="Basic and acidic residues" evidence="1">
    <location>
        <begin position="120"/>
        <end position="129"/>
    </location>
</feature>
<dbReference type="AlphaFoldDB" id="A0A7W3U2R6"/>
<feature type="region of interest" description="Disordered" evidence="1">
    <location>
        <begin position="120"/>
        <end position="141"/>
    </location>
</feature>
<name>A0A7W3U2R6_9GAMM</name>
<reference evidence="2 3" key="1">
    <citation type="submission" date="2020-07" db="EMBL/GenBank/DDBJ databases">
        <authorList>
            <person name="Xu S."/>
            <person name="Li A."/>
        </authorList>
    </citation>
    <scope>NUCLEOTIDE SEQUENCE [LARGE SCALE GENOMIC DNA]</scope>
    <source>
        <strain evidence="2 3">SG-8</strain>
    </source>
</reference>
<dbReference type="Proteomes" id="UP000552587">
    <property type="component" value="Unassembled WGS sequence"/>
</dbReference>
<dbReference type="EMBL" id="JACHTE010000003">
    <property type="protein sequence ID" value="MBB1087844.1"/>
    <property type="molecule type" value="Genomic_DNA"/>
</dbReference>
<accession>A0A7W3U2R6</accession>
<sequence length="141" mass="15096">MSRDSKARRDARRQQAGSRPIRRLGGVMKPHAQLLDADGQVVGGAGLRDGEWVLVLGAKAITTTSSAAMVLAMLKHTIATRAQAGLELRLQVSSALDAAATHEAMSVGKSLPQYLEWLEEERSQRRTGPDETAATATAARH</sequence>
<feature type="region of interest" description="Disordered" evidence="1">
    <location>
        <begin position="1"/>
        <end position="23"/>
    </location>
</feature>